<dbReference type="RefSeq" id="WP_330463323.1">
    <property type="nucleotide sequence ID" value="NZ_CP143578.1"/>
</dbReference>
<reference evidence="2" key="1">
    <citation type="submission" date="2024-01" db="EMBL/GenBank/DDBJ databases">
        <title>Complete genome sequence of Mycoplasma gateae strain 3700.</title>
        <authorList>
            <person name="Spergser J."/>
        </authorList>
    </citation>
    <scope>NUCLEOTIDE SEQUENCE [LARGE SCALE GENOMIC DNA]</scope>
    <source>
        <strain evidence="2">3700</strain>
    </source>
</reference>
<evidence type="ECO:0000256" key="1">
    <source>
        <dbReference type="SAM" id="Coils"/>
    </source>
</evidence>
<evidence type="ECO:0000313" key="3">
    <source>
        <dbReference type="Proteomes" id="UP001431935"/>
    </source>
</evidence>
<accession>A0ABZ2AGP5</accession>
<proteinExistence type="predicted"/>
<gene>
    <name evidence="2" type="ORF">V2E26_02605</name>
</gene>
<sequence length="443" mass="51220">MLLKTDLEKYGLSLNNYCDYLGINLDGFYYSNRIKNLNPSFENKENVFDYICLNILNLANNFLGQTPEKLKQENYNLFKQIVGEVNADNLRRCVFEEIKFRLNNNILPELFYKKQFIGNINFSDNSNWNYNNLESFLNPQAVLYLQNSNWNNLNEQIPKYQLDISLKQDKLSENQINAINRFVDIDLPDFENLNTELQKLKNTDFLNTTNADEIIRKKINENLSISFEEINEKIEDIKTKNVSQESSITFLNNAIREQNNSFHSENNKNTERFSTLEQQSLYFNNQITDLTSKQQLSSNELDKIKQKAREIENEKSRISSQINNVIQTKADKSSVYTKSEIDARLRSSGASQTINNGDAKSPNDCRKIGVYAGNFSAQGSPINSPCKGTIINLTTSTSSQGIFLQFFITENEKIFMRKFSGNFSKWEQLAFMSLNNNTLNIKL</sequence>
<organism evidence="2 3">
    <name type="scientific">Metamycoplasma gateae</name>
    <dbReference type="NCBI Taxonomy" id="35769"/>
    <lineage>
        <taxon>Bacteria</taxon>
        <taxon>Bacillati</taxon>
        <taxon>Mycoplasmatota</taxon>
        <taxon>Mycoplasmoidales</taxon>
        <taxon>Metamycoplasmataceae</taxon>
        <taxon>Metamycoplasma</taxon>
    </lineage>
</organism>
<dbReference type="Proteomes" id="UP001431935">
    <property type="component" value="Chromosome"/>
</dbReference>
<feature type="coiled-coil region" evidence="1">
    <location>
        <begin position="294"/>
        <end position="328"/>
    </location>
</feature>
<keyword evidence="3" id="KW-1185">Reference proteome</keyword>
<keyword evidence="1" id="KW-0175">Coiled coil</keyword>
<protein>
    <submittedName>
        <fullName evidence="2">Uncharacterized protein</fullName>
    </submittedName>
</protein>
<name>A0ABZ2AGP5_9BACT</name>
<evidence type="ECO:0000313" key="2">
    <source>
        <dbReference type="EMBL" id="WVN21284.1"/>
    </source>
</evidence>
<dbReference type="EMBL" id="CP143578">
    <property type="protein sequence ID" value="WVN21284.1"/>
    <property type="molecule type" value="Genomic_DNA"/>
</dbReference>